<comment type="caution">
    <text evidence="6">The sequence shown here is derived from an EMBL/GenBank/DDBJ whole genome shotgun (WGS) entry which is preliminary data.</text>
</comment>
<name>A0A2X0J815_9ACTN</name>
<comment type="pathway">
    <text evidence="1">Cofactor biosynthesis; riboflavin biosynthesis.</text>
</comment>
<sequence>MTDLTSRPGENAAGPGRSDEGEWSLEALADAYAYPAEVVGAGRPWLRANMVSSLDGAARLDGLSEGLSSPADKRIFGVLRALADVILVGAQTVRAEGYRPARARAEFATERAARGQGPAPVIAVVSNSLDLDLTLPLFTSPLVPTVVVTAESAPADRLAAARRVADVVLAGPDHVDLARAVAALAERGWTRQLTEGGPRLLGQLAESDHLDELCLTLAPLLAAGDAPRIAHGSKSIAQRLELVGLLEEKGFLFARYARSVKIAQ</sequence>
<dbReference type="Proteomes" id="UP000248889">
    <property type="component" value="Unassembled WGS sequence"/>
</dbReference>
<keyword evidence="7" id="KW-1185">Reference proteome</keyword>
<evidence type="ECO:0000256" key="1">
    <source>
        <dbReference type="ARBA" id="ARBA00005104"/>
    </source>
</evidence>
<evidence type="ECO:0000313" key="7">
    <source>
        <dbReference type="Proteomes" id="UP000248889"/>
    </source>
</evidence>
<evidence type="ECO:0000256" key="4">
    <source>
        <dbReference type="SAM" id="MobiDB-lite"/>
    </source>
</evidence>
<feature type="domain" description="Bacterial bifunctional deaminase-reductase C-terminal" evidence="5">
    <location>
        <begin position="44"/>
        <end position="244"/>
    </location>
</feature>
<dbReference type="AlphaFoldDB" id="A0A2X0J815"/>
<keyword evidence="3" id="KW-0560">Oxidoreductase</keyword>
<dbReference type="OrthoDB" id="5243299at2"/>
<dbReference type="GO" id="GO:0009231">
    <property type="term" value="P:riboflavin biosynthetic process"/>
    <property type="evidence" value="ECO:0007669"/>
    <property type="project" value="InterPro"/>
</dbReference>
<evidence type="ECO:0000256" key="2">
    <source>
        <dbReference type="ARBA" id="ARBA00022857"/>
    </source>
</evidence>
<dbReference type="InterPro" id="IPR002734">
    <property type="entry name" value="RibDG_C"/>
</dbReference>
<accession>A0A2X0J815</accession>
<dbReference type="SUPFAM" id="SSF53597">
    <property type="entry name" value="Dihydrofolate reductase-like"/>
    <property type="match status" value="1"/>
</dbReference>
<organism evidence="6 7">
    <name type="scientific">Streptacidiphilus pinicola</name>
    <dbReference type="NCBI Taxonomy" id="2219663"/>
    <lineage>
        <taxon>Bacteria</taxon>
        <taxon>Bacillati</taxon>
        <taxon>Actinomycetota</taxon>
        <taxon>Actinomycetes</taxon>
        <taxon>Kitasatosporales</taxon>
        <taxon>Streptomycetaceae</taxon>
        <taxon>Streptacidiphilus</taxon>
    </lineage>
</organism>
<evidence type="ECO:0000256" key="3">
    <source>
        <dbReference type="ARBA" id="ARBA00023002"/>
    </source>
</evidence>
<dbReference type="GO" id="GO:0008703">
    <property type="term" value="F:5-amino-6-(5-phosphoribosylamino)uracil reductase activity"/>
    <property type="evidence" value="ECO:0007669"/>
    <property type="project" value="InterPro"/>
</dbReference>
<proteinExistence type="predicted"/>
<dbReference type="InterPro" id="IPR050765">
    <property type="entry name" value="Riboflavin_Biosynth_HTPR"/>
</dbReference>
<keyword evidence="2" id="KW-0521">NADP</keyword>
<dbReference type="PANTHER" id="PTHR38011:SF7">
    <property type="entry name" value="2,5-DIAMINO-6-RIBOSYLAMINO-4(3H)-PYRIMIDINONE 5'-PHOSPHATE REDUCTASE"/>
    <property type="match status" value="1"/>
</dbReference>
<gene>
    <name evidence="6" type="ORF">DN069_07055</name>
</gene>
<evidence type="ECO:0000313" key="6">
    <source>
        <dbReference type="EMBL" id="RAG86406.1"/>
    </source>
</evidence>
<feature type="region of interest" description="Disordered" evidence="4">
    <location>
        <begin position="1"/>
        <end position="20"/>
    </location>
</feature>
<dbReference type="Gene3D" id="3.40.430.10">
    <property type="entry name" value="Dihydrofolate Reductase, subunit A"/>
    <property type="match status" value="1"/>
</dbReference>
<dbReference type="Pfam" id="PF01872">
    <property type="entry name" value="RibD_C"/>
    <property type="match status" value="1"/>
</dbReference>
<protein>
    <submittedName>
        <fullName evidence="6">Pyrimidine reductase family protein</fullName>
    </submittedName>
</protein>
<dbReference type="InterPro" id="IPR024072">
    <property type="entry name" value="DHFR-like_dom_sf"/>
</dbReference>
<dbReference type="PANTHER" id="PTHR38011">
    <property type="entry name" value="DIHYDROFOLATE REDUCTASE FAMILY PROTEIN (AFU_ORTHOLOGUE AFUA_8G06820)"/>
    <property type="match status" value="1"/>
</dbReference>
<evidence type="ECO:0000259" key="5">
    <source>
        <dbReference type="Pfam" id="PF01872"/>
    </source>
</evidence>
<dbReference type="EMBL" id="QKYN01000028">
    <property type="protein sequence ID" value="RAG86406.1"/>
    <property type="molecule type" value="Genomic_DNA"/>
</dbReference>
<reference evidence="6 7" key="1">
    <citation type="submission" date="2018-06" db="EMBL/GenBank/DDBJ databases">
        <title>Streptacidiphilus pinicola sp. nov., isolated from pine grove soil.</title>
        <authorList>
            <person name="Roh S.G."/>
            <person name="Park S."/>
            <person name="Kim M.-K."/>
            <person name="Yun B.-R."/>
            <person name="Park J."/>
            <person name="Kim M.J."/>
            <person name="Kim Y.S."/>
            <person name="Kim S.B."/>
        </authorList>
    </citation>
    <scope>NUCLEOTIDE SEQUENCE [LARGE SCALE GENOMIC DNA]</scope>
    <source>
        <strain evidence="6 7">MMS16-CNU450</strain>
    </source>
</reference>